<dbReference type="KEGG" id="vgo:GJW-30_1_01651"/>
<proteinExistence type="predicted"/>
<dbReference type="AlphaFoldDB" id="A0A0S3PTA4"/>
<evidence type="ECO:0000313" key="1">
    <source>
        <dbReference type="EMBL" id="BAT59122.1"/>
    </source>
</evidence>
<protein>
    <submittedName>
        <fullName evidence="1">Uncharacterized protein</fullName>
    </submittedName>
</protein>
<organism evidence="1 2">
    <name type="scientific">Variibacter gotjawalensis</name>
    <dbReference type="NCBI Taxonomy" id="1333996"/>
    <lineage>
        <taxon>Bacteria</taxon>
        <taxon>Pseudomonadati</taxon>
        <taxon>Pseudomonadota</taxon>
        <taxon>Alphaproteobacteria</taxon>
        <taxon>Hyphomicrobiales</taxon>
        <taxon>Nitrobacteraceae</taxon>
        <taxon>Variibacter</taxon>
    </lineage>
</organism>
<reference evidence="1 2" key="1">
    <citation type="submission" date="2015-08" db="EMBL/GenBank/DDBJ databases">
        <title>Investigation of the bacterial diversity of lava forest soil.</title>
        <authorList>
            <person name="Lee J.S."/>
        </authorList>
    </citation>
    <scope>NUCLEOTIDE SEQUENCE [LARGE SCALE GENOMIC DNA]</scope>
    <source>
        <strain evidence="1 2">GJW-30</strain>
    </source>
</reference>
<accession>A0A0S3PTA4</accession>
<evidence type="ECO:0000313" key="2">
    <source>
        <dbReference type="Proteomes" id="UP000236884"/>
    </source>
</evidence>
<sequence>MQLEPDLETSRVPLDWILVVKLIDGGRKRLREVGEAAVYLRETRATAGITDDHFHECIQMLKLGIVLPDGDLLREATEVVERLLRRDGMLVE</sequence>
<keyword evidence="2" id="KW-1185">Reference proteome</keyword>
<name>A0A0S3PTA4_9BRAD</name>
<dbReference type="EMBL" id="AP014946">
    <property type="protein sequence ID" value="BAT59122.1"/>
    <property type="molecule type" value="Genomic_DNA"/>
</dbReference>
<dbReference type="Proteomes" id="UP000236884">
    <property type="component" value="Chromosome"/>
</dbReference>
<gene>
    <name evidence="1" type="ORF">GJW-30_1_01651</name>
</gene>
<dbReference type="RefSeq" id="WP_130364807.1">
    <property type="nucleotide sequence ID" value="NZ_AP014946.1"/>
</dbReference>